<name>A0A381YD11_9ZZZZ</name>
<evidence type="ECO:0000259" key="1">
    <source>
        <dbReference type="Pfam" id="PF12706"/>
    </source>
</evidence>
<dbReference type="InterPro" id="IPR001279">
    <property type="entry name" value="Metallo-B-lactamas"/>
</dbReference>
<dbReference type="Pfam" id="PF12706">
    <property type="entry name" value="Lactamase_B_2"/>
    <property type="match status" value="1"/>
</dbReference>
<protein>
    <recommendedName>
        <fullName evidence="1">Metallo-beta-lactamase domain-containing protein</fullName>
    </recommendedName>
</protein>
<feature type="domain" description="Metallo-beta-lactamase" evidence="1">
    <location>
        <begin position="2"/>
        <end position="117"/>
    </location>
</feature>
<dbReference type="InterPro" id="IPR036866">
    <property type="entry name" value="RibonucZ/Hydroxyglut_hydro"/>
</dbReference>
<gene>
    <name evidence="2" type="ORF">METZ01_LOCUS127287</name>
</gene>
<proteinExistence type="predicted"/>
<dbReference type="SUPFAM" id="SSF56281">
    <property type="entry name" value="Metallo-hydrolase/oxidoreductase"/>
    <property type="match status" value="1"/>
</dbReference>
<feature type="non-terminal residue" evidence="2">
    <location>
        <position position="118"/>
    </location>
</feature>
<dbReference type="PANTHER" id="PTHR47619:SF1">
    <property type="entry name" value="EXODEOXYRIBONUCLEASE WALJ"/>
    <property type="match status" value="1"/>
</dbReference>
<dbReference type="PANTHER" id="PTHR47619">
    <property type="entry name" value="METALLO-HYDROLASE YYCJ-RELATED"/>
    <property type="match status" value="1"/>
</dbReference>
<evidence type="ECO:0000313" key="2">
    <source>
        <dbReference type="EMBL" id="SVA74433.1"/>
    </source>
</evidence>
<organism evidence="2">
    <name type="scientific">marine metagenome</name>
    <dbReference type="NCBI Taxonomy" id="408172"/>
    <lineage>
        <taxon>unclassified sequences</taxon>
        <taxon>metagenomes</taxon>
        <taxon>ecological metagenomes</taxon>
    </lineage>
</organism>
<sequence>MIDAGLSERKLSARMTRIDRSFSGMDAVFVTHEHSDHIRGVGPLLRRHEIPFYTTEGTWRRANHIIGKVSNCNMIRKNEPVHFGELSVEPYSTPHDAEEPVAFVIRYQEKSLGIATDL</sequence>
<dbReference type="Gene3D" id="3.60.15.10">
    <property type="entry name" value="Ribonuclease Z/Hydroxyacylglutathione hydrolase-like"/>
    <property type="match status" value="1"/>
</dbReference>
<dbReference type="InterPro" id="IPR052533">
    <property type="entry name" value="WalJ/YycJ-like"/>
</dbReference>
<dbReference type="AlphaFoldDB" id="A0A381YD11"/>
<dbReference type="EMBL" id="UINC01017844">
    <property type="protein sequence ID" value="SVA74433.1"/>
    <property type="molecule type" value="Genomic_DNA"/>
</dbReference>
<reference evidence="2" key="1">
    <citation type="submission" date="2018-05" db="EMBL/GenBank/DDBJ databases">
        <authorList>
            <person name="Lanie J.A."/>
            <person name="Ng W.-L."/>
            <person name="Kazmierczak K.M."/>
            <person name="Andrzejewski T.M."/>
            <person name="Davidsen T.M."/>
            <person name="Wayne K.J."/>
            <person name="Tettelin H."/>
            <person name="Glass J.I."/>
            <person name="Rusch D."/>
            <person name="Podicherti R."/>
            <person name="Tsui H.-C.T."/>
            <person name="Winkler M.E."/>
        </authorList>
    </citation>
    <scope>NUCLEOTIDE SEQUENCE</scope>
</reference>
<accession>A0A381YD11</accession>